<feature type="region of interest" description="Disordered" evidence="9">
    <location>
        <begin position="167"/>
        <end position="212"/>
    </location>
</feature>
<feature type="domain" description="HTH myb-type" evidence="11">
    <location>
        <begin position="318"/>
        <end position="377"/>
    </location>
</feature>
<dbReference type="NCBIfam" id="TIGR01557">
    <property type="entry name" value="myb_SHAQKYF"/>
    <property type="match status" value="1"/>
</dbReference>
<dbReference type="InterPro" id="IPR001789">
    <property type="entry name" value="Sig_transdc_resp-reg_receiver"/>
</dbReference>
<reference evidence="12" key="1">
    <citation type="submission" date="2019-09" db="EMBL/GenBank/DDBJ databases">
        <title>Draft genome information of white flower Hibiscus syriacus.</title>
        <authorList>
            <person name="Kim Y.-M."/>
        </authorList>
    </citation>
    <scope>NUCLEOTIDE SEQUENCE [LARGE SCALE GENOMIC DNA]</scope>
    <source>
        <strain evidence="12">YM2019G1</strain>
    </source>
</reference>
<feature type="compositionally biased region" description="Basic and acidic residues" evidence="9">
    <location>
        <begin position="227"/>
        <end position="237"/>
    </location>
</feature>
<dbReference type="Proteomes" id="UP000436088">
    <property type="component" value="Unassembled WGS sequence"/>
</dbReference>
<dbReference type="PANTHER" id="PTHR31312">
    <property type="entry name" value="TRANSCRIPTION ACTIVATOR GLK1"/>
    <property type="match status" value="1"/>
</dbReference>
<evidence type="ECO:0000256" key="8">
    <source>
        <dbReference type="PROSITE-ProRule" id="PRU00169"/>
    </source>
</evidence>
<comment type="subcellular location">
    <subcellularLocation>
        <location evidence="1">Nucleus</location>
    </subcellularLocation>
</comment>
<evidence type="ECO:0000256" key="7">
    <source>
        <dbReference type="ARBA" id="ARBA00061767"/>
    </source>
</evidence>
<sequence length="535" mass="59464">MVCTADDLSAWKDFPKGLKVLLLDEDSDSAAELKSKLEAMDYIVYTFCNENEALSAVSSRPESFHVAIVEVSSTNNNNGCFKFLETAKDLPTIMTSNIHCIGTMMKCIALGAVEFLRKPLSEEKLRNIWQHVVHKAFNSAGRDLSESLKPVKESLVSMLHLLLENGEPKNDYSNKAEDASVIHENDPEPSTASDMYSAPSTPQLEQGGRLLPGGDCQDHTNCLIEKESCEQDRESKSVETTSDNSIAEVTAPVGSPRGPRGPRGTNVKVEADLVDGIKCESTLCSQTKNGVNNKDSNAVAENANTVSGIPSSCPNKANRKKSKVDWTPELHKKFVQAVDQLGIDQAIPSRILELMKVKGLTRHNVASHLQKYRMHRRHILPKGDDRRWPQRDHMQRSCYPHKPIMAFPPYYSSHVASIGPPYPMWGPPPHPSSIQMWGSHSYPPWQSVESRHWNPYLGVHVDAWGCPVMPPPLRYCYTFTQADEVVDKVVKEAINKPWLPLPLGLKPPSTDSVLAELSRQGISTVPPYINGRNLF</sequence>
<evidence type="ECO:0000259" key="11">
    <source>
        <dbReference type="PROSITE" id="PS51294"/>
    </source>
</evidence>
<evidence type="ECO:0000256" key="9">
    <source>
        <dbReference type="SAM" id="MobiDB-lite"/>
    </source>
</evidence>
<dbReference type="Gene3D" id="3.40.50.2300">
    <property type="match status" value="1"/>
</dbReference>
<keyword evidence="13" id="KW-1185">Reference proteome</keyword>
<dbReference type="EMBL" id="VEPZ02001761">
    <property type="protein sequence ID" value="KAE8657270.1"/>
    <property type="molecule type" value="Genomic_DNA"/>
</dbReference>
<dbReference type="GO" id="GO:0000976">
    <property type="term" value="F:transcription cis-regulatory region binding"/>
    <property type="evidence" value="ECO:0007669"/>
    <property type="project" value="TreeGrafter"/>
</dbReference>
<feature type="compositionally biased region" description="Basic and acidic residues" evidence="9">
    <location>
        <begin position="167"/>
        <end position="186"/>
    </location>
</feature>
<evidence type="ECO:0000256" key="5">
    <source>
        <dbReference type="ARBA" id="ARBA00023163"/>
    </source>
</evidence>
<dbReference type="FunFam" id="1.10.10.60:FF:000007">
    <property type="entry name" value="Two-component response regulator"/>
    <property type="match status" value="1"/>
</dbReference>
<dbReference type="FunFam" id="3.40.50.2300:FF:000206">
    <property type="entry name" value="Two-component response regulator-like APRR2"/>
    <property type="match status" value="1"/>
</dbReference>
<dbReference type="InterPro" id="IPR011006">
    <property type="entry name" value="CheY-like_superfamily"/>
</dbReference>
<evidence type="ECO:0000259" key="10">
    <source>
        <dbReference type="PROSITE" id="PS50110"/>
    </source>
</evidence>
<accession>A0A6A2WS00</accession>
<dbReference type="OrthoDB" id="1907052at2759"/>
<keyword evidence="3" id="KW-0805">Transcription regulation</keyword>
<evidence type="ECO:0000256" key="2">
    <source>
        <dbReference type="ARBA" id="ARBA00023012"/>
    </source>
</evidence>
<feature type="compositionally biased region" description="Polar residues" evidence="9">
    <location>
        <begin position="188"/>
        <end position="204"/>
    </location>
</feature>
<evidence type="ECO:0000313" key="13">
    <source>
        <dbReference type="Proteomes" id="UP000436088"/>
    </source>
</evidence>
<dbReference type="InterPro" id="IPR001005">
    <property type="entry name" value="SANT/Myb"/>
</dbReference>
<organism evidence="12 13">
    <name type="scientific">Hibiscus syriacus</name>
    <name type="common">Rose of Sharon</name>
    <dbReference type="NCBI Taxonomy" id="106335"/>
    <lineage>
        <taxon>Eukaryota</taxon>
        <taxon>Viridiplantae</taxon>
        <taxon>Streptophyta</taxon>
        <taxon>Embryophyta</taxon>
        <taxon>Tracheophyta</taxon>
        <taxon>Spermatophyta</taxon>
        <taxon>Magnoliopsida</taxon>
        <taxon>eudicotyledons</taxon>
        <taxon>Gunneridae</taxon>
        <taxon>Pentapetalae</taxon>
        <taxon>rosids</taxon>
        <taxon>malvids</taxon>
        <taxon>Malvales</taxon>
        <taxon>Malvaceae</taxon>
        <taxon>Malvoideae</taxon>
        <taxon>Hibiscus</taxon>
    </lineage>
</organism>
<gene>
    <name evidence="12" type="ORF">F3Y22_tig00116996pilonHSYRG00346</name>
</gene>
<dbReference type="SUPFAM" id="SSF52172">
    <property type="entry name" value="CheY-like"/>
    <property type="match status" value="1"/>
</dbReference>
<protein>
    <submittedName>
        <fullName evidence="12">S-adenosyl-L-methionine-dependent methyltransferases superfamily protein</fullName>
    </submittedName>
</protein>
<dbReference type="PROSITE" id="PS50110">
    <property type="entry name" value="RESPONSE_REGULATORY"/>
    <property type="match status" value="1"/>
</dbReference>
<dbReference type="PANTHER" id="PTHR31312:SF4">
    <property type="entry name" value="TWO-COMPONENT RESPONSE REGULATOR-LIKE APRR2"/>
    <property type="match status" value="1"/>
</dbReference>
<evidence type="ECO:0000256" key="1">
    <source>
        <dbReference type="ARBA" id="ARBA00004123"/>
    </source>
</evidence>
<comment type="caution">
    <text evidence="8">Lacks conserved residue(s) required for the propagation of feature annotation.</text>
</comment>
<dbReference type="GO" id="GO:0032259">
    <property type="term" value="P:methylation"/>
    <property type="evidence" value="ECO:0007669"/>
    <property type="project" value="UniProtKB-KW"/>
</dbReference>
<evidence type="ECO:0000256" key="6">
    <source>
        <dbReference type="ARBA" id="ARBA00023242"/>
    </source>
</evidence>
<keyword evidence="12" id="KW-0808">Transferase</keyword>
<keyword evidence="5" id="KW-0804">Transcription</keyword>
<proteinExistence type="predicted"/>
<feature type="region of interest" description="Disordered" evidence="9">
    <location>
        <begin position="227"/>
        <end position="265"/>
    </location>
</feature>
<keyword evidence="4" id="KW-0238">DNA-binding</keyword>
<dbReference type="GO" id="GO:0000160">
    <property type="term" value="P:phosphorelay signal transduction system"/>
    <property type="evidence" value="ECO:0007669"/>
    <property type="project" value="UniProtKB-KW"/>
</dbReference>
<name>A0A6A2WS00_HIBSY</name>
<keyword evidence="6" id="KW-0539">Nucleus</keyword>
<keyword evidence="2" id="KW-0902">Two-component regulatory system</keyword>
<evidence type="ECO:0000256" key="3">
    <source>
        <dbReference type="ARBA" id="ARBA00023015"/>
    </source>
</evidence>
<dbReference type="GO" id="GO:0003700">
    <property type="term" value="F:DNA-binding transcription factor activity"/>
    <property type="evidence" value="ECO:0007669"/>
    <property type="project" value="InterPro"/>
</dbReference>
<comment type="caution">
    <text evidence="12">The sequence shown here is derived from an EMBL/GenBank/DDBJ whole genome shotgun (WGS) entry which is preliminary data.</text>
</comment>
<dbReference type="InterPro" id="IPR009057">
    <property type="entry name" value="Homeodomain-like_sf"/>
</dbReference>
<dbReference type="Pfam" id="PF00249">
    <property type="entry name" value="Myb_DNA-binding"/>
    <property type="match status" value="1"/>
</dbReference>
<comment type="subunit">
    <text evidence="7">Binds the target DNA as a monomer.</text>
</comment>
<dbReference type="AlphaFoldDB" id="A0A6A2WS00"/>
<dbReference type="GO" id="GO:0008168">
    <property type="term" value="F:methyltransferase activity"/>
    <property type="evidence" value="ECO:0007669"/>
    <property type="project" value="UniProtKB-KW"/>
</dbReference>
<evidence type="ECO:0000313" key="12">
    <source>
        <dbReference type="EMBL" id="KAE8657270.1"/>
    </source>
</evidence>
<evidence type="ECO:0000256" key="4">
    <source>
        <dbReference type="ARBA" id="ARBA00023125"/>
    </source>
</evidence>
<feature type="compositionally biased region" description="Polar residues" evidence="9">
    <location>
        <begin position="238"/>
        <end position="247"/>
    </location>
</feature>
<dbReference type="Gene3D" id="1.10.10.60">
    <property type="entry name" value="Homeodomain-like"/>
    <property type="match status" value="1"/>
</dbReference>
<dbReference type="InterPro" id="IPR006447">
    <property type="entry name" value="Myb_dom_plants"/>
</dbReference>
<dbReference type="PROSITE" id="PS51294">
    <property type="entry name" value="HTH_MYB"/>
    <property type="match status" value="1"/>
</dbReference>
<dbReference type="InterPro" id="IPR044825">
    <property type="entry name" value="GLK1/2-like"/>
</dbReference>
<dbReference type="GO" id="GO:0045893">
    <property type="term" value="P:positive regulation of DNA-templated transcription"/>
    <property type="evidence" value="ECO:0007669"/>
    <property type="project" value="InterPro"/>
</dbReference>
<feature type="domain" description="Response regulatory" evidence="10">
    <location>
        <begin position="19"/>
        <end position="133"/>
    </location>
</feature>
<dbReference type="InterPro" id="IPR017930">
    <property type="entry name" value="Myb_dom"/>
</dbReference>
<dbReference type="GO" id="GO:0005634">
    <property type="term" value="C:nucleus"/>
    <property type="evidence" value="ECO:0007669"/>
    <property type="project" value="UniProtKB-SubCell"/>
</dbReference>
<dbReference type="SUPFAM" id="SSF46689">
    <property type="entry name" value="Homeodomain-like"/>
    <property type="match status" value="1"/>
</dbReference>
<keyword evidence="12" id="KW-0489">Methyltransferase</keyword>